<dbReference type="SUPFAM" id="SSF56176">
    <property type="entry name" value="FAD-binding/transporter-associated domain-like"/>
    <property type="match status" value="1"/>
</dbReference>
<dbReference type="EMBL" id="DWWD01000036">
    <property type="protein sequence ID" value="HJC50690.1"/>
    <property type="molecule type" value="Genomic_DNA"/>
</dbReference>
<keyword evidence="2" id="KW-0560">Oxidoreductase</keyword>
<dbReference type="InterPro" id="IPR002346">
    <property type="entry name" value="Mopterin_DH_FAD-bd"/>
</dbReference>
<organism evidence="4 5">
    <name type="scientific">Candidatus Anaerostipes avistercoris</name>
    <dbReference type="NCBI Taxonomy" id="2838462"/>
    <lineage>
        <taxon>Bacteria</taxon>
        <taxon>Bacillati</taxon>
        <taxon>Bacillota</taxon>
        <taxon>Clostridia</taxon>
        <taxon>Lachnospirales</taxon>
        <taxon>Lachnospiraceae</taxon>
        <taxon>Anaerostipes</taxon>
    </lineage>
</organism>
<dbReference type="Pfam" id="PF00941">
    <property type="entry name" value="FAD_binding_5"/>
    <property type="match status" value="1"/>
</dbReference>
<dbReference type="Gene3D" id="3.30.465.10">
    <property type="match status" value="1"/>
</dbReference>
<reference evidence="4" key="1">
    <citation type="journal article" date="2021" name="PeerJ">
        <title>Extensive microbial diversity within the chicken gut microbiome revealed by metagenomics and culture.</title>
        <authorList>
            <person name="Gilroy R."/>
            <person name="Ravi A."/>
            <person name="Getino M."/>
            <person name="Pursley I."/>
            <person name="Horton D.L."/>
            <person name="Alikhan N.F."/>
            <person name="Baker D."/>
            <person name="Gharbi K."/>
            <person name="Hall N."/>
            <person name="Watson M."/>
            <person name="Adriaenssens E.M."/>
            <person name="Foster-Nyarko E."/>
            <person name="Jarju S."/>
            <person name="Secka A."/>
            <person name="Antonio M."/>
            <person name="Oren A."/>
            <person name="Chaudhuri R.R."/>
            <person name="La Ragione R."/>
            <person name="Hildebrand F."/>
            <person name="Pallen M.J."/>
        </authorList>
    </citation>
    <scope>NUCLEOTIDE SEQUENCE</scope>
    <source>
        <strain evidence="4">ChiSjej3B21-8574</strain>
    </source>
</reference>
<dbReference type="GO" id="GO:0071949">
    <property type="term" value="F:FAD binding"/>
    <property type="evidence" value="ECO:0007669"/>
    <property type="project" value="InterPro"/>
</dbReference>
<dbReference type="InterPro" id="IPR016169">
    <property type="entry name" value="FAD-bd_PCMH_sub2"/>
</dbReference>
<dbReference type="Pfam" id="PF03450">
    <property type="entry name" value="CO_deh_flav_C"/>
    <property type="match status" value="1"/>
</dbReference>
<dbReference type="InterPro" id="IPR036318">
    <property type="entry name" value="FAD-bd_PCMH-like_sf"/>
</dbReference>
<evidence type="ECO:0000259" key="3">
    <source>
        <dbReference type="PROSITE" id="PS51387"/>
    </source>
</evidence>
<comment type="caution">
    <text evidence="4">The sequence shown here is derived from an EMBL/GenBank/DDBJ whole genome shotgun (WGS) entry which is preliminary data.</text>
</comment>
<dbReference type="Proteomes" id="UP000823904">
    <property type="component" value="Unassembled WGS sequence"/>
</dbReference>
<dbReference type="AlphaFoldDB" id="A0A9D2PJS7"/>
<dbReference type="PANTHER" id="PTHR42659:SF9">
    <property type="entry name" value="XANTHINE DEHYDROGENASE FAD-BINDING SUBUNIT XDHB-RELATED"/>
    <property type="match status" value="1"/>
</dbReference>
<dbReference type="SMART" id="SM01092">
    <property type="entry name" value="CO_deh_flav_C"/>
    <property type="match status" value="1"/>
</dbReference>
<proteinExistence type="predicted"/>
<protein>
    <submittedName>
        <fullName evidence="4">FAD binding domain-containing protein</fullName>
    </submittedName>
</protein>
<evidence type="ECO:0000313" key="5">
    <source>
        <dbReference type="Proteomes" id="UP000823904"/>
    </source>
</evidence>
<dbReference type="InterPro" id="IPR051312">
    <property type="entry name" value="Diverse_Substr_Oxidored"/>
</dbReference>
<dbReference type="Gene3D" id="3.30.390.50">
    <property type="entry name" value="CO dehydrogenase flavoprotein, C-terminal domain"/>
    <property type="match status" value="1"/>
</dbReference>
<name>A0A9D2PJS7_9FIRM</name>
<dbReference type="GO" id="GO:0016491">
    <property type="term" value="F:oxidoreductase activity"/>
    <property type="evidence" value="ECO:0007669"/>
    <property type="project" value="UniProtKB-KW"/>
</dbReference>
<feature type="domain" description="FAD-binding PCMH-type" evidence="3">
    <location>
        <begin position="1"/>
        <end position="162"/>
    </location>
</feature>
<dbReference type="InterPro" id="IPR016166">
    <property type="entry name" value="FAD-bd_PCMH"/>
</dbReference>
<dbReference type="InterPro" id="IPR005107">
    <property type="entry name" value="CO_DH_flav_C"/>
</dbReference>
<dbReference type="SUPFAM" id="SSF55447">
    <property type="entry name" value="CO dehydrogenase flavoprotein C-terminal domain-like"/>
    <property type="match status" value="1"/>
</dbReference>
<reference evidence="4" key="2">
    <citation type="submission" date="2021-04" db="EMBL/GenBank/DDBJ databases">
        <authorList>
            <person name="Gilroy R."/>
        </authorList>
    </citation>
    <scope>NUCLEOTIDE SEQUENCE</scope>
    <source>
        <strain evidence="4">ChiSjej3B21-8574</strain>
    </source>
</reference>
<evidence type="ECO:0000313" key="4">
    <source>
        <dbReference type="EMBL" id="HJC50690.1"/>
    </source>
</evidence>
<evidence type="ECO:0000256" key="1">
    <source>
        <dbReference type="ARBA" id="ARBA00022630"/>
    </source>
</evidence>
<evidence type="ECO:0000256" key="2">
    <source>
        <dbReference type="ARBA" id="ARBA00023002"/>
    </source>
</evidence>
<dbReference type="InterPro" id="IPR036683">
    <property type="entry name" value="CO_DH_flav_C_dom_sf"/>
</dbReference>
<keyword evidence="1" id="KW-0285">Flavoprotein</keyword>
<dbReference type="PROSITE" id="PS51387">
    <property type="entry name" value="FAD_PCMH"/>
    <property type="match status" value="1"/>
</dbReference>
<sequence length="266" mass="29962">MLKIKNYVRAESLEQAYELNQKKSTCILGGMLWLKMSSRTFQTAVDLSDLGLDQIEETEEEFSIGAMVTLRQMEQHEGLNRFSDGAAAESVKQIVGVQFRNLATVGGSIFGRFGFSDVLTFFLALDSYVELYHGGIIPMEQFAAQPYDRDILIRVIVKKNHAKCVYLTHRNTKTDFPVLACAVSVLNGKGYAVIGARPGRAQRRMLPDTWEEMCRQEETRKELAEQTAAQFTFGSNMRASAQYREHLAKVLLKRGFQKLEEEGGGN</sequence>
<accession>A0A9D2PJS7</accession>
<gene>
    <name evidence="4" type="ORF">H9754_09020</name>
</gene>
<dbReference type="PANTHER" id="PTHR42659">
    <property type="entry name" value="XANTHINE DEHYDROGENASE SUBUNIT C-RELATED"/>
    <property type="match status" value="1"/>
</dbReference>